<evidence type="ECO:0000313" key="1">
    <source>
        <dbReference type="EMBL" id="JAS35214.1"/>
    </source>
</evidence>
<organism evidence="1">
    <name type="scientific">Clastoptera arizonana</name>
    <name type="common">Arizona spittle bug</name>
    <dbReference type="NCBI Taxonomy" id="38151"/>
    <lineage>
        <taxon>Eukaryota</taxon>
        <taxon>Metazoa</taxon>
        <taxon>Ecdysozoa</taxon>
        <taxon>Arthropoda</taxon>
        <taxon>Hexapoda</taxon>
        <taxon>Insecta</taxon>
        <taxon>Pterygota</taxon>
        <taxon>Neoptera</taxon>
        <taxon>Paraneoptera</taxon>
        <taxon>Hemiptera</taxon>
        <taxon>Auchenorrhyncha</taxon>
        <taxon>Cercopoidea</taxon>
        <taxon>Clastopteridae</taxon>
        <taxon>Clastoptera</taxon>
    </lineage>
</organism>
<dbReference type="EMBL" id="GEDC01002084">
    <property type="protein sequence ID" value="JAS35214.1"/>
    <property type="molecule type" value="Transcribed_RNA"/>
</dbReference>
<feature type="non-terminal residue" evidence="1">
    <location>
        <position position="1"/>
    </location>
</feature>
<dbReference type="AlphaFoldDB" id="A0A1B6EBG2"/>
<sequence length="219" mass="26344">EDNDVPFVDKMAAMQRIIYNEREVLLLMKYNWKYFKREGNDTRLHFVKEWLNDIRELDNIPKESTDMWYRQATVVLMKINRMRRIIDGDDLNDHRTTDESTRAFKEKLSGCWREMLQLMMTLQPKLEGQVNQTETFNEFMNIIRCGADAVAFTWDNWHRMGSNNTVVFDKLSEAYYYKEALDRTFGNYDQMSVAQMNILEKFLELITDVQYQLLHNDFL</sequence>
<protein>
    <submittedName>
        <fullName evidence="1">Uncharacterized protein</fullName>
    </submittedName>
</protein>
<accession>A0A1B6EBG2</accession>
<gene>
    <name evidence="1" type="ORF">g.23927</name>
</gene>
<name>A0A1B6EBG2_9HEMI</name>
<reference evidence="1" key="1">
    <citation type="submission" date="2015-12" db="EMBL/GenBank/DDBJ databases">
        <title>De novo transcriptome assembly of four potential Pierce s Disease insect vectors from Arizona vineyards.</title>
        <authorList>
            <person name="Tassone E.E."/>
        </authorList>
    </citation>
    <scope>NUCLEOTIDE SEQUENCE</scope>
</reference>
<proteinExistence type="predicted"/>